<sequence>MQQFKVAPDKLSTFKRILIRRTIIMMLIMGCFCLLAGSFIFKEDMAAGDLNPLFIFVPLMIVLLGVSMNKNVKKLRKTAETYTLTITEEIISREQAGLPTLFIKRNEIRKISRTSTGNLLVTGPGMLLYIEIPSQIDNYTELYEILNSIKPVKQVSYNEGLLVAVITILSGLATLGIFAGPNKVIIAICGTVISVIMCFFIYLILSGKYGDEKTKKKVWIYMIAAISYIIITINKLLE</sequence>
<evidence type="ECO:0000313" key="3">
    <source>
        <dbReference type="Proteomes" id="UP000830198"/>
    </source>
</evidence>
<keyword evidence="1" id="KW-1133">Transmembrane helix</keyword>
<protein>
    <recommendedName>
        <fullName evidence="4">PH domain-containing protein</fullName>
    </recommendedName>
</protein>
<dbReference type="RefSeq" id="WP_247814392.1">
    <property type="nucleotide sequence ID" value="NZ_CP095855.1"/>
</dbReference>
<dbReference type="Proteomes" id="UP000830198">
    <property type="component" value="Chromosome"/>
</dbReference>
<reference evidence="2 3" key="1">
    <citation type="submission" date="2022-04" db="EMBL/GenBank/DDBJ databases">
        <title>The arsenic-methylating capacity of Chitinophaga filiformis YT5 during chitin decomposition.</title>
        <authorList>
            <person name="Chen G."/>
            <person name="Liang Y."/>
        </authorList>
    </citation>
    <scope>NUCLEOTIDE SEQUENCE [LARGE SCALE GENOMIC DNA]</scope>
    <source>
        <strain evidence="2 3">YT5</strain>
    </source>
</reference>
<feature type="transmembrane region" description="Helical" evidence="1">
    <location>
        <begin position="218"/>
        <end position="237"/>
    </location>
</feature>
<evidence type="ECO:0000256" key="1">
    <source>
        <dbReference type="SAM" id="Phobius"/>
    </source>
</evidence>
<evidence type="ECO:0008006" key="4">
    <source>
        <dbReference type="Google" id="ProtNLM"/>
    </source>
</evidence>
<name>A0ABY4IAA4_CHIFI</name>
<feature type="transmembrane region" description="Helical" evidence="1">
    <location>
        <begin position="185"/>
        <end position="206"/>
    </location>
</feature>
<accession>A0ABY4IAA4</accession>
<gene>
    <name evidence="2" type="ORF">MYF79_13375</name>
</gene>
<keyword evidence="3" id="KW-1185">Reference proteome</keyword>
<feature type="transmembrane region" description="Helical" evidence="1">
    <location>
        <begin position="53"/>
        <end position="69"/>
    </location>
</feature>
<keyword evidence="1" id="KW-0472">Membrane</keyword>
<organism evidence="2 3">
    <name type="scientific">Chitinophaga filiformis</name>
    <name type="common">Myxococcus filiformis</name>
    <name type="synonym">Flexibacter filiformis</name>
    <dbReference type="NCBI Taxonomy" id="104663"/>
    <lineage>
        <taxon>Bacteria</taxon>
        <taxon>Pseudomonadati</taxon>
        <taxon>Bacteroidota</taxon>
        <taxon>Chitinophagia</taxon>
        <taxon>Chitinophagales</taxon>
        <taxon>Chitinophagaceae</taxon>
        <taxon>Chitinophaga</taxon>
    </lineage>
</organism>
<feature type="transmembrane region" description="Helical" evidence="1">
    <location>
        <begin position="21"/>
        <end position="41"/>
    </location>
</feature>
<feature type="transmembrane region" description="Helical" evidence="1">
    <location>
        <begin position="160"/>
        <end position="179"/>
    </location>
</feature>
<proteinExistence type="predicted"/>
<keyword evidence="1" id="KW-0812">Transmembrane</keyword>
<dbReference type="EMBL" id="CP095855">
    <property type="protein sequence ID" value="UPK72279.1"/>
    <property type="molecule type" value="Genomic_DNA"/>
</dbReference>
<evidence type="ECO:0000313" key="2">
    <source>
        <dbReference type="EMBL" id="UPK72279.1"/>
    </source>
</evidence>